<gene>
    <name evidence="1" type="ORF">HG543_24950</name>
</gene>
<evidence type="ECO:0000313" key="2">
    <source>
        <dbReference type="Proteomes" id="UP000518300"/>
    </source>
</evidence>
<dbReference type="Proteomes" id="UP000518300">
    <property type="component" value="Unassembled WGS sequence"/>
</dbReference>
<organism evidence="1 2">
    <name type="scientific">Pyxidicoccus fallax</name>
    <dbReference type="NCBI Taxonomy" id="394095"/>
    <lineage>
        <taxon>Bacteria</taxon>
        <taxon>Pseudomonadati</taxon>
        <taxon>Myxococcota</taxon>
        <taxon>Myxococcia</taxon>
        <taxon>Myxococcales</taxon>
        <taxon>Cystobacterineae</taxon>
        <taxon>Myxococcaceae</taxon>
        <taxon>Pyxidicoccus</taxon>
    </lineage>
</organism>
<dbReference type="PROSITE" id="PS51257">
    <property type="entry name" value="PROKAR_LIPOPROTEIN"/>
    <property type="match status" value="1"/>
</dbReference>
<name>A0A848LK60_9BACT</name>
<accession>A0A848LK60</accession>
<keyword evidence="2" id="KW-1185">Reference proteome</keyword>
<proteinExistence type="predicted"/>
<evidence type="ECO:0000313" key="1">
    <source>
        <dbReference type="EMBL" id="NMO18083.1"/>
    </source>
</evidence>
<sequence>MRKLVLLMLCGLWLGCQSESSEKASRDAGDGDASVEAECVRAEAPTCCLGCEDVLTEPVCTDGKWTCPEGSTDQRQCPSRPGLPACSGASPSHPQQTYTYPGCENADYNCPRLLTVYCALESIRAEHNQCEQDRDCVAAEFDARCTDHGQCPPAMVSVTGRADFETKAAAEVARYCGDPPICAARGSCSVEYFVPRCKQGRCVADWPDAGT</sequence>
<protein>
    <recommendedName>
        <fullName evidence="3">Lipoprotein</fullName>
    </recommendedName>
</protein>
<evidence type="ECO:0008006" key="3">
    <source>
        <dbReference type="Google" id="ProtNLM"/>
    </source>
</evidence>
<dbReference type="RefSeq" id="WP_169347356.1">
    <property type="nucleotide sequence ID" value="NZ_JABBJJ010000122.1"/>
</dbReference>
<reference evidence="1 2" key="1">
    <citation type="submission" date="2020-04" db="EMBL/GenBank/DDBJ databases">
        <title>Draft genome of Pyxidicoccus fallax type strain.</title>
        <authorList>
            <person name="Whitworth D.E."/>
        </authorList>
    </citation>
    <scope>NUCLEOTIDE SEQUENCE [LARGE SCALE GENOMIC DNA]</scope>
    <source>
        <strain evidence="1 2">DSM 14698</strain>
    </source>
</reference>
<comment type="caution">
    <text evidence="1">The sequence shown here is derived from an EMBL/GenBank/DDBJ whole genome shotgun (WGS) entry which is preliminary data.</text>
</comment>
<dbReference type="EMBL" id="JABBJJ010000122">
    <property type="protein sequence ID" value="NMO18083.1"/>
    <property type="molecule type" value="Genomic_DNA"/>
</dbReference>
<dbReference type="AlphaFoldDB" id="A0A848LK60"/>